<dbReference type="InParanoid" id="A0A2J6STV5"/>
<name>A0A2J6STV5_9HELO</name>
<reference evidence="2 3" key="1">
    <citation type="submission" date="2016-04" db="EMBL/GenBank/DDBJ databases">
        <title>A degradative enzymes factory behind the ericoid mycorrhizal symbiosis.</title>
        <authorList>
            <consortium name="DOE Joint Genome Institute"/>
            <person name="Martino E."/>
            <person name="Morin E."/>
            <person name="Grelet G."/>
            <person name="Kuo A."/>
            <person name="Kohler A."/>
            <person name="Daghino S."/>
            <person name="Barry K."/>
            <person name="Choi C."/>
            <person name="Cichocki N."/>
            <person name="Clum A."/>
            <person name="Copeland A."/>
            <person name="Hainaut M."/>
            <person name="Haridas S."/>
            <person name="Labutti K."/>
            <person name="Lindquist E."/>
            <person name="Lipzen A."/>
            <person name="Khouja H.-R."/>
            <person name="Murat C."/>
            <person name="Ohm R."/>
            <person name="Olson A."/>
            <person name="Spatafora J."/>
            <person name="Veneault-Fourrey C."/>
            <person name="Henrissat B."/>
            <person name="Grigoriev I."/>
            <person name="Martin F."/>
            <person name="Perotto S."/>
        </authorList>
    </citation>
    <scope>NUCLEOTIDE SEQUENCE [LARGE SCALE GENOMIC DNA]</scope>
    <source>
        <strain evidence="2 3">E</strain>
    </source>
</reference>
<evidence type="ECO:0000313" key="2">
    <source>
        <dbReference type="EMBL" id="PMD54218.1"/>
    </source>
</evidence>
<accession>A0A2J6STV5</accession>
<dbReference type="EMBL" id="KZ613866">
    <property type="protein sequence ID" value="PMD54218.1"/>
    <property type="molecule type" value="Genomic_DNA"/>
</dbReference>
<sequence>MDFNMGDHISPQSHYERERQQQILIQVQALHNQIGHKLFTLEVVSSIHHQLFNATSSNNTNNEVLDRYMRSLVRGTEHRLRNELQIFNSAGQVSSYFVHNQQLDTFTADELSEVVKEWAMVSRGSFAVTTVAKEEMAFQLLSRFDIFRMTGRFETWTQQNLRDFRCSLRREETAQEKMERQIEEDVTKVSAEQQLVSSPIVQCCKMGGKRKLSAASDECPEPKRVREFNDLYDASPKRKLQPQATVESIENAETDDMDLS</sequence>
<keyword evidence="3" id="KW-1185">Reference proteome</keyword>
<protein>
    <submittedName>
        <fullName evidence="2">Uncharacterized protein</fullName>
    </submittedName>
</protein>
<evidence type="ECO:0000313" key="3">
    <source>
        <dbReference type="Proteomes" id="UP000235371"/>
    </source>
</evidence>
<gene>
    <name evidence="2" type="ORF">K444DRAFT_634969</name>
</gene>
<dbReference type="OrthoDB" id="10446003at2759"/>
<evidence type="ECO:0000256" key="1">
    <source>
        <dbReference type="SAM" id="MobiDB-lite"/>
    </source>
</evidence>
<proteinExistence type="predicted"/>
<dbReference type="RefSeq" id="XP_024731122.1">
    <property type="nucleotide sequence ID" value="XM_024883814.1"/>
</dbReference>
<organism evidence="2 3">
    <name type="scientific">Hyaloscypha bicolor E</name>
    <dbReference type="NCBI Taxonomy" id="1095630"/>
    <lineage>
        <taxon>Eukaryota</taxon>
        <taxon>Fungi</taxon>
        <taxon>Dikarya</taxon>
        <taxon>Ascomycota</taxon>
        <taxon>Pezizomycotina</taxon>
        <taxon>Leotiomycetes</taxon>
        <taxon>Helotiales</taxon>
        <taxon>Hyaloscyphaceae</taxon>
        <taxon>Hyaloscypha</taxon>
        <taxon>Hyaloscypha bicolor</taxon>
    </lineage>
</organism>
<feature type="compositionally biased region" description="Acidic residues" evidence="1">
    <location>
        <begin position="250"/>
        <end position="260"/>
    </location>
</feature>
<dbReference type="Proteomes" id="UP000235371">
    <property type="component" value="Unassembled WGS sequence"/>
</dbReference>
<dbReference type="GeneID" id="36591891"/>
<feature type="region of interest" description="Disordered" evidence="1">
    <location>
        <begin position="230"/>
        <end position="260"/>
    </location>
</feature>
<dbReference type="AlphaFoldDB" id="A0A2J6STV5"/>